<protein>
    <submittedName>
        <fullName evidence="1">Uncharacterized protein</fullName>
    </submittedName>
</protein>
<dbReference type="OrthoDB" id="3059824at2759"/>
<dbReference type="AlphaFoldDB" id="A0A9Q3ESR6"/>
<organism evidence="1 2">
    <name type="scientific">Austropuccinia psidii MF-1</name>
    <dbReference type="NCBI Taxonomy" id="1389203"/>
    <lineage>
        <taxon>Eukaryota</taxon>
        <taxon>Fungi</taxon>
        <taxon>Dikarya</taxon>
        <taxon>Basidiomycota</taxon>
        <taxon>Pucciniomycotina</taxon>
        <taxon>Pucciniomycetes</taxon>
        <taxon>Pucciniales</taxon>
        <taxon>Sphaerophragmiaceae</taxon>
        <taxon>Austropuccinia</taxon>
    </lineage>
</organism>
<proteinExistence type="predicted"/>
<gene>
    <name evidence="1" type="ORF">O181_067356</name>
</gene>
<dbReference type="Proteomes" id="UP000765509">
    <property type="component" value="Unassembled WGS sequence"/>
</dbReference>
<sequence>MEGVAEVPSVLPVDTAGEPQSVICPRLCVIGPRHPMLISSTIDQSNILPFSRRSGAILTSVGATPGTFKMEINSASKDV</sequence>
<dbReference type="EMBL" id="AVOT02033696">
    <property type="protein sequence ID" value="MBW0527641.1"/>
    <property type="molecule type" value="Genomic_DNA"/>
</dbReference>
<name>A0A9Q3ESR6_9BASI</name>
<evidence type="ECO:0000313" key="2">
    <source>
        <dbReference type="Proteomes" id="UP000765509"/>
    </source>
</evidence>
<reference evidence="1" key="1">
    <citation type="submission" date="2021-03" db="EMBL/GenBank/DDBJ databases">
        <title>Draft genome sequence of rust myrtle Austropuccinia psidii MF-1, a brazilian biotype.</title>
        <authorList>
            <person name="Quecine M.C."/>
            <person name="Pachon D.M.R."/>
            <person name="Bonatelli M.L."/>
            <person name="Correr F.H."/>
            <person name="Franceschini L.M."/>
            <person name="Leite T.F."/>
            <person name="Margarido G.R.A."/>
            <person name="Almeida C.A."/>
            <person name="Ferrarezi J.A."/>
            <person name="Labate C.A."/>
        </authorList>
    </citation>
    <scope>NUCLEOTIDE SEQUENCE</scope>
    <source>
        <strain evidence="1">MF-1</strain>
    </source>
</reference>
<keyword evidence="2" id="KW-1185">Reference proteome</keyword>
<accession>A0A9Q3ESR6</accession>
<comment type="caution">
    <text evidence="1">The sequence shown here is derived from an EMBL/GenBank/DDBJ whole genome shotgun (WGS) entry which is preliminary data.</text>
</comment>
<evidence type="ECO:0000313" key="1">
    <source>
        <dbReference type="EMBL" id="MBW0527641.1"/>
    </source>
</evidence>